<protein>
    <submittedName>
        <fullName evidence="2">Uncharacterized protein</fullName>
    </submittedName>
</protein>
<dbReference type="AlphaFoldDB" id="A0AAE0XJV5"/>
<feature type="transmembrane region" description="Helical" evidence="1">
    <location>
        <begin position="21"/>
        <end position="44"/>
    </location>
</feature>
<feature type="transmembrane region" description="Helical" evidence="1">
    <location>
        <begin position="85"/>
        <end position="107"/>
    </location>
</feature>
<name>A0AAE0XJV5_9PEZI</name>
<comment type="caution">
    <text evidence="2">The sequence shown here is derived from an EMBL/GenBank/DDBJ whole genome shotgun (WGS) entry which is preliminary data.</text>
</comment>
<reference evidence="2" key="1">
    <citation type="journal article" date="2023" name="Mol. Phylogenet. Evol.">
        <title>Genome-scale phylogeny and comparative genomics of the fungal order Sordariales.</title>
        <authorList>
            <person name="Hensen N."/>
            <person name="Bonometti L."/>
            <person name="Westerberg I."/>
            <person name="Brannstrom I.O."/>
            <person name="Guillou S."/>
            <person name="Cros-Aarteil S."/>
            <person name="Calhoun S."/>
            <person name="Haridas S."/>
            <person name="Kuo A."/>
            <person name="Mondo S."/>
            <person name="Pangilinan J."/>
            <person name="Riley R."/>
            <person name="LaButti K."/>
            <person name="Andreopoulos B."/>
            <person name="Lipzen A."/>
            <person name="Chen C."/>
            <person name="Yan M."/>
            <person name="Daum C."/>
            <person name="Ng V."/>
            <person name="Clum A."/>
            <person name="Steindorff A."/>
            <person name="Ohm R.A."/>
            <person name="Martin F."/>
            <person name="Silar P."/>
            <person name="Natvig D.O."/>
            <person name="Lalanne C."/>
            <person name="Gautier V."/>
            <person name="Ament-Velasquez S.L."/>
            <person name="Kruys A."/>
            <person name="Hutchinson M.I."/>
            <person name="Powell A.J."/>
            <person name="Barry K."/>
            <person name="Miller A.N."/>
            <person name="Grigoriev I.V."/>
            <person name="Debuchy R."/>
            <person name="Gladieux P."/>
            <person name="Hiltunen Thoren M."/>
            <person name="Johannesson H."/>
        </authorList>
    </citation>
    <scope>NUCLEOTIDE SEQUENCE</scope>
    <source>
        <strain evidence="2">CBS 314.62</strain>
    </source>
</reference>
<gene>
    <name evidence="2" type="ORF">B0T22DRAFT_452969</name>
</gene>
<evidence type="ECO:0000313" key="3">
    <source>
        <dbReference type="Proteomes" id="UP001270362"/>
    </source>
</evidence>
<sequence>MTTTMMTTMAICRRGRLSWRLVSMSGAMRVVLCGCASGSMRAGWMLRGLTPRHQCAGVLCVLVGCCVSSLVIGEGWRRWSGLRACLILEMPEAVLLWVGWVFTLVSYR</sequence>
<organism evidence="2 3">
    <name type="scientific">Podospora appendiculata</name>
    <dbReference type="NCBI Taxonomy" id="314037"/>
    <lineage>
        <taxon>Eukaryota</taxon>
        <taxon>Fungi</taxon>
        <taxon>Dikarya</taxon>
        <taxon>Ascomycota</taxon>
        <taxon>Pezizomycotina</taxon>
        <taxon>Sordariomycetes</taxon>
        <taxon>Sordariomycetidae</taxon>
        <taxon>Sordariales</taxon>
        <taxon>Podosporaceae</taxon>
        <taxon>Podospora</taxon>
    </lineage>
</organism>
<accession>A0AAE0XJV5</accession>
<keyword evidence="1" id="KW-0472">Membrane</keyword>
<proteinExistence type="predicted"/>
<reference evidence="2" key="2">
    <citation type="submission" date="2023-06" db="EMBL/GenBank/DDBJ databases">
        <authorList>
            <consortium name="Lawrence Berkeley National Laboratory"/>
            <person name="Haridas S."/>
            <person name="Hensen N."/>
            <person name="Bonometti L."/>
            <person name="Westerberg I."/>
            <person name="Brannstrom I.O."/>
            <person name="Guillou S."/>
            <person name="Cros-Aarteil S."/>
            <person name="Calhoun S."/>
            <person name="Kuo A."/>
            <person name="Mondo S."/>
            <person name="Pangilinan J."/>
            <person name="Riley R."/>
            <person name="Labutti K."/>
            <person name="Andreopoulos B."/>
            <person name="Lipzen A."/>
            <person name="Chen C."/>
            <person name="Yanf M."/>
            <person name="Daum C."/>
            <person name="Ng V."/>
            <person name="Clum A."/>
            <person name="Steindorff A."/>
            <person name="Ohm R."/>
            <person name="Martin F."/>
            <person name="Silar P."/>
            <person name="Natvig D."/>
            <person name="Lalanne C."/>
            <person name="Gautier V."/>
            <person name="Ament-Velasquez S.L."/>
            <person name="Kruys A."/>
            <person name="Hutchinson M.I."/>
            <person name="Powell A.J."/>
            <person name="Barry K."/>
            <person name="Miller A.N."/>
            <person name="Grigoriev I.V."/>
            <person name="Debuchy R."/>
            <person name="Gladieux P."/>
            <person name="Thoren M.H."/>
            <person name="Johannesson H."/>
        </authorList>
    </citation>
    <scope>NUCLEOTIDE SEQUENCE</scope>
    <source>
        <strain evidence="2">CBS 314.62</strain>
    </source>
</reference>
<keyword evidence="3" id="KW-1185">Reference proteome</keyword>
<evidence type="ECO:0000256" key="1">
    <source>
        <dbReference type="SAM" id="Phobius"/>
    </source>
</evidence>
<evidence type="ECO:0000313" key="2">
    <source>
        <dbReference type="EMBL" id="KAK3694621.1"/>
    </source>
</evidence>
<dbReference type="Proteomes" id="UP001270362">
    <property type="component" value="Unassembled WGS sequence"/>
</dbReference>
<keyword evidence="1" id="KW-0812">Transmembrane</keyword>
<dbReference type="EMBL" id="JAULSO010000001">
    <property type="protein sequence ID" value="KAK3694621.1"/>
    <property type="molecule type" value="Genomic_DNA"/>
</dbReference>
<feature type="transmembrane region" description="Helical" evidence="1">
    <location>
        <begin position="56"/>
        <end position="73"/>
    </location>
</feature>
<keyword evidence="1" id="KW-1133">Transmembrane helix</keyword>